<feature type="chain" id="PRO_5009312167" evidence="2">
    <location>
        <begin position="19"/>
        <end position="237"/>
    </location>
</feature>
<reference evidence="4" key="1">
    <citation type="submission" date="2016-11" db="UniProtKB">
        <authorList>
            <consortium name="WormBaseParasite"/>
        </authorList>
    </citation>
    <scope>IDENTIFICATION</scope>
</reference>
<evidence type="ECO:0000313" key="3">
    <source>
        <dbReference type="Proteomes" id="UP000095287"/>
    </source>
</evidence>
<keyword evidence="3" id="KW-1185">Reference proteome</keyword>
<dbReference type="Proteomes" id="UP000095287">
    <property type="component" value="Unplaced"/>
</dbReference>
<evidence type="ECO:0000313" key="4">
    <source>
        <dbReference type="WBParaSite" id="L893_g16596.t1"/>
    </source>
</evidence>
<evidence type="ECO:0000256" key="2">
    <source>
        <dbReference type="SAM" id="SignalP"/>
    </source>
</evidence>
<proteinExistence type="predicted"/>
<evidence type="ECO:0000256" key="1">
    <source>
        <dbReference type="SAM" id="MobiDB-lite"/>
    </source>
</evidence>
<sequence>MKFSLGCLFLFFQLGATCFRSSPGGGSAGQFPDFIVVVLTLFTDTSVKKPSSPGPATNPPDPPTNPPDPPTTSAPVCERPPGQPGIFVADSVSGAKIDFQSTPTKSCPCAGGTKHYFEEVIAKRAHKPLTGFELKCGTEACVCVSENECYRPSVDTIELRVHPFCEEDVDGSCAMYMVFIAEDDADTMNPSEGSTGAAITYGSQKQPRSGTVDLFTSGRFKKAISAGCGECVKVAPC</sequence>
<keyword evidence="2" id="KW-0732">Signal</keyword>
<organism evidence="3 4">
    <name type="scientific">Steinernema glaseri</name>
    <dbReference type="NCBI Taxonomy" id="37863"/>
    <lineage>
        <taxon>Eukaryota</taxon>
        <taxon>Metazoa</taxon>
        <taxon>Ecdysozoa</taxon>
        <taxon>Nematoda</taxon>
        <taxon>Chromadorea</taxon>
        <taxon>Rhabditida</taxon>
        <taxon>Tylenchina</taxon>
        <taxon>Panagrolaimomorpha</taxon>
        <taxon>Strongyloidoidea</taxon>
        <taxon>Steinernematidae</taxon>
        <taxon>Steinernema</taxon>
    </lineage>
</organism>
<name>A0A1I7YHX5_9BILA</name>
<feature type="compositionally biased region" description="Pro residues" evidence="1">
    <location>
        <begin position="52"/>
        <end position="72"/>
    </location>
</feature>
<protein>
    <submittedName>
        <fullName evidence="4">Uncharacterized protein</fullName>
    </submittedName>
</protein>
<feature type="region of interest" description="Disordered" evidence="1">
    <location>
        <begin position="47"/>
        <end position="79"/>
    </location>
</feature>
<dbReference type="AlphaFoldDB" id="A0A1I7YHX5"/>
<dbReference type="WBParaSite" id="L893_g16596.t1">
    <property type="protein sequence ID" value="L893_g16596.t1"/>
    <property type="gene ID" value="L893_g16596"/>
</dbReference>
<accession>A0A1I7YHX5</accession>
<feature type="signal peptide" evidence="2">
    <location>
        <begin position="1"/>
        <end position="18"/>
    </location>
</feature>